<protein>
    <submittedName>
        <fullName evidence="2">Uncharacterized protein</fullName>
    </submittedName>
</protein>
<evidence type="ECO:0000256" key="1">
    <source>
        <dbReference type="SAM" id="MobiDB-lite"/>
    </source>
</evidence>
<sequence>MSEAGEKSYHFNSNTRLNFGSKASMANNEDPYLRALEIQERKREIREEELERQRKLQELENPTPPAADENIEAQEEQPVAVEETATTEAEQSAPNKEEVPAAPEAPKPAPVVEASSGPKVPGPTPRKDFSSEEKAAMLKRARAHAAEVAKRKG</sequence>
<name>A0A381QAN8_9ZZZZ</name>
<accession>A0A381QAN8</accession>
<dbReference type="EMBL" id="UINC01001220">
    <property type="protein sequence ID" value="SUZ74713.1"/>
    <property type="molecule type" value="Genomic_DNA"/>
</dbReference>
<feature type="compositionally biased region" description="Basic and acidic residues" evidence="1">
    <location>
        <begin position="125"/>
        <end position="136"/>
    </location>
</feature>
<dbReference type="AlphaFoldDB" id="A0A381QAN8"/>
<evidence type="ECO:0000313" key="2">
    <source>
        <dbReference type="EMBL" id="SUZ74713.1"/>
    </source>
</evidence>
<feature type="compositionally biased region" description="Low complexity" evidence="1">
    <location>
        <begin position="76"/>
        <end position="102"/>
    </location>
</feature>
<feature type="compositionally biased region" description="Basic and acidic residues" evidence="1">
    <location>
        <begin position="144"/>
        <end position="153"/>
    </location>
</feature>
<feature type="compositionally biased region" description="Basic and acidic residues" evidence="1">
    <location>
        <begin position="47"/>
        <end position="58"/>
    </location>
</feature>
<proteinExistence type="predicted"/>
<feature type="region of interest" description="Disordered" evidence="1">
    <location>
        <begin position="1"/>
        <end position="29"/>
    </location>
</feature>
<gene>
    <name evidence="2" type="ORF">METZ01_LOCUS27567</name>
</gene>
<organism evidence="2">
    <name type="scientific">marine metagenome</name>
    <dbReference type="NCBI Taxonomy" id="408172"/>
    <lineage>
        <taxon>unclassified sequences</taxon>
        <taxon>metagenomes</taxon>
        <taxon>ecological metagenomes</taxon>
    </lineage>
</organism>
<feature type="region of interest" description="Disordered" evidence="1">
    <location>
        <begin position="47"/>
        <end position="153"/>
    </location>
</feature>
<reference evidence="2" key="1">
    <citation type="submission" date="2018-05" db="EMBL/GenBank/DDBJ databases">
        <authorList>
            <person name="Lanie J.A."/>
            <person name="Ng W.-L."/>
            <person name="Kazmierczak K.M."/>
            <person name="Andrzejewski T.M."/>
            <person name="Davidsen T.M."/>
            <person name="Wayne K.J."/>
            <person name="Tettelin H."/>
            <person name="Glass J.I."/>
            <person name="Rusch D."/>
            <person name="Podicherti R."/>
            <person name="Tsui H.-C.T."/>
            <person name="Winkler M.E."/>
        </authorList>
    </citation>
    <scope>NUCLEOTIDE SEQUENCE</scope>
</reference>